<feature type="chain" id="PRO_5034261634" description="WSC domain-containing protein" evidence="2">
    <location>
        <begin position="21"/>
        <end position="400"/>
    </location>
</feature>
<organism evidence="4 5">
    <name type="scientific">Endocarpon pusillum</name>
    <dbReference type="NCBI Taxonomy" id="364733"/>
    <lineage>
        <taxon>Eukaryota</taxon>
        <taxon>Fungi</taxon>
        <taxon>Dikarya</taxon>
        <taxon>Ascomycota</taxon>
        <taxon>Pezizomycotina</taxon>
        <taxon>Eurotiomycetes</taxon>
        <taxon>Chaetothyriomycetidae</taxon>
        <taxon>Verrucariales</taxon>
        <taxon>Verrucariaceae</taxon>
        <taxon>Endocarpon</taxon>
    </lineage>
</organism>
<comment type="caution">
    <text evidence="4">The sequence shown here is derived from an EMBL/GenBank/DDBJ whole genome shotgun (WGS) entry which is preliminary data.</text>
</comment>
<keyword evidence="1" id="KW-0677">Repeat</keyword>
<evidence type="ECO:0000259" key="3">
    <source>
        <dbReference type="PROSITE" id="PS51212"/>
    </source>
</evidence>
<protein>
    <recommendedName>
        <fullName evidence="3">WSC domain-containing protein</fullName>
    </recommendedName>
</protein>
<dbReference type="OrthoDB" id="2019572at2759"/>
<dbReference type="PANTHER" id="PTHR45964:SF5">
    <property type="entry name" value="WSCD FAMILY MEMBER CG9164"/>
    <property type="match status" value="1"/>
</dbReference>
<dbReference type="InterPro" id="IPR002889">
    <property type="entry name" value="WSC_carb-bd"/>
</dbReference>
<evidence type="ECO:0000313" key="5">
    <source>
        <dbReference type="Proteomes" id="UP000606974"/>
    </source>
</evidence>
<feature type="domain" description="WSC" evidence="3">
    <location>
        <begin position="48"/>
        <end position="138"/>
    </location>
</feature>
<dbReference type="Proteomes" id="UP000606974">
    <property type="component" value="Unassembled WGS sequence"/>
</dbReference>
<keyword evidence="2" id="KW-0732">Signal</keyword>
<sequence length="400" mass="42577">MKTWISSALTACALVSLTNALASLPPRDLHRRTDFPPLPPCPQNNYKPYTYLGCFKEDSPRSLQYNTNLPWSTMTVETCTATCKSNGFKYAALIYYGYCYCGTKLPEPAPEADCNTPCNGNPSQICGANQRYSVWQDTTYPAVDPTTIASQYTPLGCYTDNGSRSRAISYRQDQLDFNTLTTGACLDACGKQNYPFAGTEFGGECYCGYQLLDGSAPTSSAECSTSCTGDATQTCGGPGRLSVYEAKILESTQPCGSAPPPPPSTCDGTAYGYVPGQSETFVSLGIGKNWGWVLTGKPPLSGPLYLGAGGNDISKATVVGSFTITAVGKNLVVTYTTNAPWYLSTTHFYYGSAPPSKIAPGQFGNTHGGLLAGTTTDTFTIPLDAKNTKYIVHAGISYAC</sequence>
<reference evidence="4" key="1">
    <citation type="submission" date="2020-02" db="EMBL/GenBank/DDBJ databases">
        <authorList>
            <person name="Palmer J.M."/>
        </authorList>
    </citation>
    <scope>NUCLEOTIDE SEQUENCE</scope>
    <source>
        <strain evidence="4">EPUS1.4</strain>
        <tissue evidence="4">Thallus</tissue>
    </source>
</reference>
<dbReference type="PROSITE" id="PS51212">
    <property type="entry name" value="WSC"/>
    <property type="match status" value="2"/>
</dbReference>
<evidence type="ECO:0000256" key="2">
    <source>
        <dbReference type="SAM" id="SignalP"/>
    </source>
</evidence>
<name>A0A8H7ALQ0_9EURO</name>
<feature type="domain" description="WSC" evidence="3">
    <location>
        <begin position="151"/>
        <end position="247"/>
    </location>
</feature>
<accession>A0A8H7ALQ0</accession>
<dbReference type="PANTHER" id="PTHR45964">
    <property type="entry name" value="WSCD FAMILY MEMBER CG9164"/>
    <property type="match status" value="1"/>
</dbReference>
<dbReference type="EMBL" id="JAACFV010000044">
    <property type="protein sequence ID" value="KAF7509242.1"/>
    <property type="molecule type" value="Genomic_DNA"/>
</dbReference>
<evidence type="ECO:0000256" key="1">
    <source>
        <dbReference type="ARBA" id="ARBA00022737"/>
    </source>
</evidence>
<gene>
    <name evidence="4" type="ORF">GJ744_008302</name>
</gene>
<evidence type="ECO:0000313" key="4">
    <source>
        <dbReference type="EMBL" id="KAF7509242.1"/>
    </source>
</evidence>
<dbReference type="InterPro" id="IPR051589">
    <property type="entry name" value="Sialate-O-sulfotransferase"/>
</dbReference>
<proteinExistence type="predicted"/>
<dbReference type="Pfam" id="PF01822">
    <property type="entry name" value="WSC"/>
    <property type="match status" value="2"/>
</dbReference>
<feature type="signal peptide" evidence="2">
    <location>
        <begin position="1"/>
        <end position="20"/>
    </location>
</feature>
<dbReference type="AlphaFoldDB" id="A0A8H7ALQ0"/>
<keyword evidence="5" id="KW-1185">Reference proteome</keyword>
<dbReference type="SMART" id="SM00321">
    <property type="entry name" value="WSC"/>
    <property type="match status" value="2"/>
</dbReference>